<dbReference type="Gene3D" id="3.30.160.60">
    <property type="entry name" value="Classic Zinc Finger"/>
    <property type="match status" value="3"/>
</dbReference>
<sequence>MTNVKSEICYKSFGRKSGLNKHTSTIHDRNKPFECEICHKTFAQKGHLKMHIGTVHNRIKPFECDICYKSFGEKRTLKTHVRGVHYREKPFQCDIFHTSFGQKYILKSHIVTVHDRSKLFECDIRYKSFGENVVSLPSKANLTYVEDAYLPLVSLANGMIGICAELNLETMKCTQFELGDKEINWFSANNVDFLSDHEPALYNLPRGEGFLTDIMKDKFGNEATWVLYEYMVKISPDGEVKQFLNPGVSWDR</sequence>
<dbReference type="GO" id="GO:0005634">
    <property type="term" value="C:nucleus"/>
    <property type="evidence" value="ECO:0007669"/>
    <property type="project" value="UniProtKB-SubCell"/>
</dbReference>
<dbReference type="InterPro" id="IPR050589">
    <property type="entry name" value="Ikaros_C2H2-ZF"/>
</dbReference>
<comment type="caution">
    <text evidence="10">The sequence shown here is derived from an EMBL/GenBank/DDBJ whole genome shotgun (WGS) entry which is preliminary data.</text>
</comment>
<evidence type="ECO:0000256" key="7">
    <source>
        <dbReference type="ARBA" id="ARBA00023242"/>
    </source>
</evidence>
<keyword evidence="3" id="KW-0677">Repeat</keyword>
<evidence type="ECO:0000256" key="8">
    <source>
        <dbReference type="PROSITE-ProRule" id="PRU00042"/>
    </source>
</evidence>
<keyword evidence="4 8" id="KW-0863">Zinc-finger</keyword>
<dbReference type="PROSITE" id="PS00028">
    <property type="entry name" value="ZINC_FINGER_C2H2_1"/>
    <property type="match status" value="2"/>
</dbReference>
<keyword evidence="7" id="KW-0539">Nucleus</keyword>
<organism evidence="10 11">
    <name type="scientific">Trichogramma kaykai</name>
    <dbReference type="NCBI Taxonomy" id="54128"/>
    <lineage>
        <taxon>Eukaryota</taxon>
        <taxon>Metazoa</taxon>
        <taxon>Ecdysozoa</taxon>
        <taxon>Arthropoda</taxon>
        <taxon>Hexapoda</taxon>
        <taxon>Insecta</taxon>
        <taxon>Pterygota</taxon>
        <taxon>Neoptera</taxon>
        <taxon>Endopterygota</taxon>
        <taxon>Hymenoptera</taxon>
        <taxon>Apocrita</taxon>
        <taxon>Proctotrupomorpha</taxon>
        <taxon>Chalcidoidea</taxon>
        <taxon>Trichogrammatidae</taxon>
        <taxon>Trichogramma</taxon>
    </lineage>
</organism>
<reference evidence="10 11" key="1">
    <citation type="journal article" date="2024" name="bioRxiv">
        <title>A reference genome for Trichogramma kaykai: A tiny desert-dwelling parasitoid wasp with competing sex-ratio distorters.</title>
        <authorList>
            <person name="Culotta J."/>
            <person name="Lindsey A.R."/>
        </authorList>
    </citation>
    <scope>NUCLEOTIDE SEQUENCE [LARGE SCALE GENOMIC DNA]</scope>
    <source>
        <strain evidence="10 11">KSX58</strain>
    </source>
</reference>
<dbReference type="FunFam" id="3.30.160.60:FF:000086">
    <property type="entry name" value="transcription factor E4F1 isoform X1"/>
    <property type="match status" value="1"/>
</dbReference>
<evidence type="ECO:0000313" key="10">
    <source>
        <dbReference type="EMBL" id="KAL3400070.1"/>
    </source>
</evidence>
<keyword evidence="5" id="KW-0862">Zinc</keyword>
<evidence type="ECO:0000256" key="4">
    <source>
        <dbReference type="ARBA" id="ARBA00022771"/>
    </source>
</evidence>
<feature type="domain" description="C2H2-type" evidence="9">
    <location>
        <begin position="33"/>
        <end position="61"/>
    </location>
</feature>
<evidence type="ECO:0000313" key="11">
    <source>
        <dbReference type="Proteomes" id="UP001627154"/>
    </source>
</evidence>
<keyword evidence="2" id="KW-0479">Metal-binding</keyword>
<dbReference type="Pfam" id="PF00096">
    <property type="entry name" value="zf-C2H2"/>
    <property type="match status" value="1"/>
</dbReference>
<comment type="subcellular location">
    <subcellularLocation>
        <location evidence="1">Nucleus</location>
    </subcellularLocation>
</comment>
<evidence type="ECO:0000259" key="9">
    <source>
        <dbReference type="PROSITE" id="PS50157"/>
    </source>
</evidence>
<evidence type="ECO:0000256" key="6">
    <source>
        <dbReference type="ARBA" id="ARBA00023125"/>
    </source>
</evidence>
<dbReference type="Proteomes" id="UP001627154">
    <property type="component" value="Unassembled WGS sequence"/>
</dbReference>
<dbReference type="InterPro" id="IPR036236">
    <property type="entry name" value="Znf_C2H2_sf"/>
</dbReference>
<dbReference type="PANTHER" id="PTHR24404">
    <property type="entry name" value="ZINC FINGER PROTEIN"/>
    <property type="match status" value="1"/>
</dbReference>
<feature type="domain" description="C2H2-type" evidence="9">
    <location>
        <begin position="62"/>
        <end position="90"/>
    </location>
</feature>
<dbReference type="GO" id="GO:0003677">
    <property type="term" value="F:DNA binding"/>
    <property type="evidence" value="ECO:0007669"/>
    <property type="project" value="UniProtKB-KW"/>
</dbReference>
<dbReference type="SMART" id="SM00355">
    <property type="entry name" value="ZnF_C2H2"/>
    <property type="match status" value="4"/>
</dbReference>
<dbReference type="PANTHER" id="PTHR24404:SF114">
    <property type="entry name" value="KLUMPFUSS, ISOFORM B-RELATED"/>
    <property type="match status" value="1"/>
</dbReference>
<evidence type="ECO:0000256" key="1">
    <source>
        <dbReference type="ARBA" id="ARBA00004123"/>
    </source>
</evidence>
<dbReference type="EMBL" id="JBJJXI010000054">
    <property type="protein sequence ID" value="KAL3400070.1"/>
    <property type="molecule type" value="Genomic_DNA"/>
</dbReference>
<name>A0ABD2X578_9HYME</name>
<proteinExistence type="predicted"/>
<dbReference type="InterPro" id="IPR013087">
    <property type="entry name" value="Znf_C2H2_type"/>
</dbReference>
<keyword evidence="6" id="KW-0238">DNA-binding</keyword>
<protein>
    <recommendedName>
        <fullName evidence="9">C2H2-type domain-containing protein</fullName>
    </recommendedName>
</protein>
<evidence type="ECO:0000256" key="5">
    <source>
        <dbReference type="ARBA" id="ARBA00022833"/>
    </source>
</evidence>
<dbReference type="SUPFAM" id="SSF57667">
    <property type="entry name" value="beta-beta-alpha zinc fingers"/>
    <property type="match status" value="2"/>
</dbReference>
<evidence type="ECO:0000256" key="3">
    <source>
        <dbReference type="ARBA" id="ARBA00022737"/>
    </source>
</evidence>
<dbReference type="GO" id="GO:0008270">
    <property type="term" value="F:zinc ion binding"/>
    <property type="evidence" value="ECO:0007669"/>
    <property type="project" value="UniProtKB-KW"/>
</dbReference>
<evidence type="ECO:0000256" key="2">
    <source>
        <dbReference type="ARBA" id="ARBA00022723"/>
    </source>
</evidence>
<feature type="domain" description="C2H2-type" evidence="9">
    <location>
        <begin position="4"/>
        <end position="32"/>
    </location>
</feature>
<accession>A0ABD2X578</accession>
<dbReference type="PROSITE" id="PS50157">
    <property type="entry name" value="ZINC_FINGER_C2H2_2"/>
    <property type="match status" value="3"/>
</dbReference>
<dbReference type="FunFam" id="3.30.160.60:FF:000065">
    <property type="entry name" value="B-cell CLL/lymphoma 6, member B"/>
    <property type="match status" value="1"/>
</dbReference>
<dbReference type="Pfam" id="PF13894">
    <property type="entry name" value="zf-C2H2_4"/>
    <property type="match status" value="1"/>
</dbReference>
<dbReference type="AlphaFoldDB" id="A0ABD2X578"/>
<keyword evidence="11" id="KW-1185">Reference proteome</keyword>
<gene>
    <name evidence="10" type="ORF">TKK_006680</name>
</gene>